<accession>B8BUF9</accession>
<evidence type="ECO:0000256" key="3">
    <source>
        <dbReference type="PROSITE-ProRule" id="PRU00339"/>
    </source>
</evidence>
<dbReference type="InterPro" id="IPR051012">
    <property type="entry name" value="CellSynth/LPSAsmb/PSIAsmb"/>
</dbReference>
<feature type="region of interest" description="Disordered" evidence="4">
    <location>
        <begin position="798"/>
        <end position="865"/>
    </location>
</feature>
<name>B8BUF9_THAPS</name>
<evidence type="ECO:0000313" key="5">
    <source>
        <dbReference type="EMBL" id="EED94750.1"/>
    </source>
</evidence>
<feature type="repeat" description="TPR" evidence="3">
    <location>
        <begin position="906"/>
        <end position="939"/>
    </location>
</feature>
<feature type="compositionally biased region" description="Low complexity" evidence="4">
    <location>
        <begin position="59"/>
        <end position="75"/>
    </location>
</feature>
<feature type="region of interest" description="Disordered" evidence="4">
    <location>
        <begin position="1"/>
        <end position="91"/>
    </location>
</feature>
<dbReference type="InterPro" id="IPR019734">
    <property type="entry name" value="TPR_rpt"/>
</dbReference>
<dbReference type="KEGG" id="tps:THAPSDRAFT_21291"/>
<feature type="compositionally biased region" description="Polar residues" evidence="4">
    <location>
        <begin position="17"/>
        <end position="26"/>
    </location>
</feature>
<dbReference type="InParanoid" id="B8BUF9"/>
<dbReference type="Gene3D" id="1.25.40.10">
    <property type="entry name" value="Tetratricopeptide repeat domain"/>
    <property type="match status" value="2"/>
</dbReference>
<dbReference type="GeneID" id="7450361"/>
<evidence type="ECO:0000256" key="4">
    <source>
        <dbReference type="SAM" id="MobiDB-lite"/>
    </source>
</evidence>
<feature type="compositionally biased region" description="Polar residues" evidence="4">
    <location>
        <begin position="843"/>
        <end position="852"/>
    </location>
</feature>
<dbReference type="PROSITE" id="PS00018">
    <property type="entry name" value="EF_HAND_1"/>
    <property type="match status" value="1"/>
</dbReference>
<feature type="compositionally biased region" description="Basic and acidic residues" evidence="4">
    <location>
        <begin position="1"/>
        <end position="16"/>
    </location>
</feature>
<dbReference type="PANTHER" id="PTHR45586">
    <property type="entry name" value="TPR REPEAT-CONTAINING PROTEIN PA4667"/>
    <property type="match status" value="1"/>
</dbReference>
<keyword evidence="6" id="KW-1185">Reference proteome</keyword>
<proteinExistence type="predicted"/>
<dbReference type="RefSeq" id="XP_002287307.1">
    <property type="nucleotide sequence ID" value="XM_002287271.1"/>
</dbReference>
<keyword evidence="1" id="KW-0677">Repeat</keyword>
<sequence>MSRDRSSSLSKLKHEAPNNSGEQSDQFLHLLHTVSGKDSGDNNGSSTTVDRQTKELMSKIKQSTKTNTNTSKAMSQSSPVMPTRKQEGDKGKGGIPFIAKGFVVLSLLFLECSLLYSVFKNSDDVKQSQSDGQEMNVLSSIQKLSKNIISSLPDYLPKRQSDEHLPINQFERRLEVGKNLLRKWDDASGSNAACSGVVYAILKTNKGGDINDALDAKDLLSSVSLSVTLLKEDEGRILSEALVCMGEARLVLFSASITSSHKIKRDQLISAKEIYVASTSVDPTNPNARAGLGLLYLLLGVLNDPRNIDTVSDGSVRFITQSIQHLKAAVALSDLNECDASEKDTDQKNELHLVNLVAMHNLGLAYLSLDNIGFKTPDGLKSTHFRDWIASIRLSESPHLILKSYALIVNEGVMLLQMRKTDEAILSFESAANELGCVVGAESTEEREEPTMTSSERQKEVCLIIRRNLRVATGVLRGDLNATEALPSGNVVYDAIATWNAQVDARDEEDHLDHTEEVVESSKEESDEVRYTADAEQNDVVVETETIHPVEVDEEHSPPEDDVEGEIASTEKAAWGLKSLNPVPELQTALTALEKAAEGSQRPRLLLALAKARSSAGDISGAIDASLKAISLATSDEETESLTSYLESLMETLSQKDNAAKFVANDMALTSLESTAKDTSTFATNKDYALSELEMKLEIEKLRYRLLEQEHAIEVGWGRRRSDISSDYATCAGAIDYQRDSKESHINYEKQSFNAEEVADGIDDNDDGSVSDSDLAAATTLTGVQANVDEAAHTPIGATHDANSATASDDEQGKSSTEVIDLSEVVSTPDSDDESTDNDDSSRSGLKGTTTSDLDDAPNNLLQNQTDLDDSADTVAAEPIVVQEPIVLPELYNPLLVSPTEVPATSKSYMKMADAYLDKAQYALAAKQFVKVIKKAPDHLPAHLGYATALERAGKSKQINDAALAYGNATKVAIAQGDKVDALGKVGTGGMGEHILRRAIKIAQSAPSGRLETLQKLSSYAHTAALAADIYFAIGMEIVKLGIDKQDNKADAVHAFSIANEFVASRNDAEVPFHVASLIELGKLALESDDNAKQAIEYFEKAKQLHLEDDDHVKMLVLSGQAHSSLGEMEVAISEFTRAISFPQSPSTASAHHGLAVVLKKNGGEAHEINLHFEQSLDLGMDPTDEAIAALGESNMSVMRGYNRQQWKAYNDGHQATTGGGGIMSGGGVSSQQSVFAPKASAKEEEGSAQSETLSLLEQGAASYDGQSVMGGEAEGAESQLSNLSGRKRNDKVT</sequence>
<dbReference type="PANTHER" id="PTHR45586:SF1">
    <property type="entry name" value="LIPOPOLYSACCHARIDE ASSEMBLY PROTEIN B"/>
    <property type="match status" value="1"/>
</dbReference>
<gene>
    <name evidence="5" type="ORF">THAPSDRAFT_21291</name>
</gene>
<dbReference type="PaxDb" id="35128-Thaps21291"/>
<dbReference type="EMBL" id="CM000639">
    <property type="protein sequence ID" value="EED94750.1"/>
    <property type="molecule type" value="Genomic_DNA"/>
</dbReference>
<feature type="compositionally biased region" description="Gly residues" evidence="4">
    <location>
        <begin position="1218"/>
        <end position="1229"/>
    </location>
</feature>
<feature type="region of interest" description="Disordered" evidence="4">
    <location>
        <begin position="507"/>
        <end position="531"/>
    </location>
</feature>
<reference evidence="5 6" key="2">
    <citation type="journal article" date="2008" name="Nature">
        <title>The Phaeodactylum genome reveals the evolutionary history of diatom genomes.</title>
        <authorList>
            <person name="Bowler C."/>
            <person name="Allen A.E."/>
            <person name="Badger J.H."/>
            <person name="Grimwood J."/>
            <person name="Jabbari K."/>
            <person name="Kuo A."/>
            <person name="Maheswari U."/>
            <person name="Martens C."/>
            <person name="Maumus F."/>
            <person name="Otillar R.P."/>
            <person name="Rayko E."/>
            <person name="Salamov A."/>
            <person name="Vandepoele K."/>
            <person name="Beszteri B."/>
            <person name="Gruber A."/>
            <person name="Heijde M."/>
            <person name="Katinka M."/>
            <person name="Mock T."/>
            <person name="Valentin K."/>
            <person name="Verret F."/>
            <person name="Berges J.A."/>
            <person name="Brownlee C."/>
            <person name="Cadoret J.P."/>
            <person name="Chiovitti A."/>
            <person name="Choi C.J."/>
            <person name="Coesel S."/>
            <person name="De Martino A."/>
            <person name="Detter J.C."/>
            <person name="Durkin C."/>
            <person name="Falciatore A."/>
            <person name="Fournet J."/>
            <person name="Haruta M."/>
            <person name="Huysman M.J."/>
            <person name="Jenkins B.D."/>
            <person name="Jiroutova K."/>
            <person name="Jorgensen R.E."/>
            <person name="Joubert Y."/>
            <person name="Kaplan A."/>
            <person name="Kroger N."/>
            <person name="Kroth P.G."/>
            <person name="La Roche J."/>
            <person name="Lindquist E."/>
            <person name="Lommer M."/>
            <person name="Martin-Jezequel V."/>
            <person name="Lopez P.J."/>
            <person name="Lucas S."/>
            <person name="Mangogna M."/>
            <person name="McGinnis K."/>
            <person name="Medlin L.K."/>
            <person name="Montsant A."/>
            <person name="Oudot-Le Secq M.P."/>
            <person name="Napoli C."/>
            <person name="Obornik M."/>
            <person name="Parker M.S."/>
            <person name="Petit J.L."/>
            <person name="Porcel B.M."/>
            <person name="Poulsen N."/>
            <person name="Robison M."/>
            <person name="Rychlewski L."/>
            <person name="Rynearson T.A."/>
            <person name="Schmutz J."/>
            <person name="Shapiro H."/>
            <person name="Siaut M."/>
            <person name="Stanley M."/>
            <person name="Sussman M.R."/>
            <person name="Taylor A.R."/>
            <person name="Vardi A."/>
            <person name="von Dassow P."/>
            <person name="Vyverman W."/>
            <person name="Willis A."/>
            <person name="Wyrwicz L.S."/>
            <person name="Rokhsar D.S."/>
            <person name="Weissenbach J."/>
            <person name="Armbrust E.V."/>
            <person name="Green B.R."/>
            <person name="Van de Peer Y."/>
            <person name="Grigoriev I.V."/>
        </authorList>
    </citation>
    <scope>NUCLEOTIDE SEQUENCE [LARGE SCALE GENOMIC DNA]</scope>
    <source>
        <strain evidence="5 6">CCMP1335</strain>
    </source>
</reference>
<organism evidence="5 6">
    <name type="scientific">Thalassiosira pseudonana</name>
    <name type="common">Marine diatom</name>
    <name type="synonym">Cyclotella nana</name>
    <dbReference type="NCBI Taxonomy" id="35128"/>
    <lineage>
        <taxon>Eukaryota</taxon>
        <taxon>Sar</taxon>
        <taxon>Stramenopiles</taxon>
        <taxon>Ochrophyta</taxon>
        <taxon>Bacillariophyta</taxon>
        <taxon>Coscinodiscophyceae</taxon>
        <taxon>Thalassiosirophycidae</taxon>
        <taxon>Thalassiosirales</taxon>
        <taxon>Thalassiosiraceae</taxon>
        <taxon>Thalassiosira</taxon>
    </lineage>
</organism>
<dbReference type="HOGENOM" id="CLU_262031_0_0_1"/>
<evidence type="ECO:0000256" key="1">
    <source>
        <dbReference type="ARBA" id="ARBA00022737"/>
    </source>
</evidence>
<keyword evidence="2 3" id="KW-0802">TPR repeat</keyword>
<dbReference type="Proteomes" id="UP000001449">
    <property type="component" value="Chromosome 2"/>
</dbReference>
<dbReference type="eggNOG" id="ENOG502QX1A">
    <property type="taxonomic scope" value="Eukaryota"/>
</dbReference>
<feature type="compositionally biased region" description="Acidic residues" evidence="4">
    <location>
        <begin position="830"/>
        <end position="839"/>
    </location>
</feature>
<dbReference type="InterPro" id="IPR011990">
    <property type="entry name" value="TPR-like_helical_dom_sf"/>
</dbReference>
<dbReference type="SUPFAM" id="SSF48452">
    <property type="entry name" value="TPR-like"/>
    <property type="match status" value="2"/>
</dbReference>
<reference evidence="5 6" key="1">
    <citation type="journal article" date="2004" name="Science">
        <title>The genome of the diatom Thalassiosira pseudonana: ecology, evolution, and metabolism.</title>
        <authorList>
            <person name="Armbrust E.V."/>
            <person name="Berges J.A."/>
            <person name="Bowler C."/>
            <person name="Green B.R."/>
            <person name="Martinez D."/>
            <person name="Putnam N.H."/>
            <person name="Zhou S."/>
            <person name="Allen A.E."/>
            <person name="Apt K.E."/>
            <person name="Bechner M."/>
            <person name="Brzezinski M.A."/>
            <person name="Chaal B.K."/>
            <person name="Chiovitti A."/>
            <person name="Davis A.K."/>
            <person name="Demarest M.S."/>
            <person name="Detter J.C."/>
            <person name="Glavina T."/>
            <person name="Goodstein D."/>
            <person name="Hadi M.Z."/>
            <person name="Hellsten U."/>
            <person name="Hildebrand M."/>
            <person name="Jenkins B.D."/>
            <person name="Jurka J."/>
            <person name="Kapitonov V.V."/>
            <person name="Kroger N."/>
            <person name="Lau W.W."/>
            <person name="Lane T.W."/>
            <person name="Larimer F.W."/>
            <person name="Lippmeier J.C."/>
            <person name="Lucas S."/>
            <person name="Medina M."/>
            <person name="Montsant A."/>
            <person name="Obornik M."/>
            <person name="Parker M.S."/>
            <person name="Palenik B."/>
            <person name="Pazour G.J."/>
            <person name="Richardson P.M."/>
            <person name="Rynearson T.A."/>
            <person name="Saito M.A."/>
            <person name="Schwartz D.C."/>
            <person name="Thamatrakoln K."/>
            <person name="Valentin K."/>
            <person name="Vardi A."/>
            <person name="Wilkerson F.P."/>
            <person name="Rokhsar D.S."/>
        </authorList>
    </citation>
    <scope>NUCLEOTIDE SEQUENCE [LARGE SCALE GENOMIC DNA]</scope>
    <source>
        <strain evidence="5 6">CCMP1335</strain>
    </source>
</reference>
<evidence type="ECO:0000256" key="2">
    <source>
        <dbReference type="ARBA" id="ARBA00022803"/>
    </source>
</evidence>
<feature type="region of interest" description="Disordered" evidence="4">
    <location>
        <begin position="1218"/>
        <end position="1294"/>
    </location>
</feature>
<dbReference type="SMART" id="SM00028">
    <property type="entry name" value="TPR"/>
    <property type="match status" value="4"/>
</dbReference>
<dbReference type="OMA" id="YMKMADA"/>
<dbReference type="InterPro" id="IPR018247">
    <property type="entry name" value="EF_Hand_1_Ca_BS"/>
</dbReference>
<evidence type="ECO:0000313" key="6">
    <source>
        <dbReference type="Proteomes" id="UP000001449"/>
    </source>
</evidence>
<dbReference type="PROSITE" id="PS50005">
    <property type="entry name" value="TPR"/>
    <property type="match status" value="1"/>
</dbReference>
<protein>
    <submittedName>
        <fullName evidence="5">Uncharacterized protein</fullName>
    </submittedName>
</protein>